<evidence type="ECO:0000313" key="3">
    <source>
        <dbReference type="Proteomes" id="UP000299102"/>
    </source>
</evidence>
<feature type="compositionally biased region" description="Basic and acidic residues" evidence="1">
    <location>
        <begin position="38"/>
        <end position="47"/>
    </location>
</feature>
<keyword evidence="3" id="KW-1185">Reference proteome</keyword>
<proteinExistence type="predicted"/>
<feature type="region of interest" description="Disordered" evidence="1">
    <location>
        <begin position="38"/>
        <end position="66"/>
    </location>
</feature>
<organism evidence="2 3">
    <name type="scientific">Eumeta variegata</name>
    <name type="common">Bagworm moth</name>
    <name type="synonym">Eumeta japonica</name>
    <dbReference type="NCBI Taxonomy" id="151549"/>
    <lineage>
        <taxon>Eukaryota</taxon>
        <taxon>Metazoa</taxon>
        <taxon>Ecdysozoa</taxon>
        <taxon>Arthropoda</taxon>
        <taxon>Hexapoda</taxon>
        <taxon>Insecta</taxon>
        <taxon>Pterygota</taxon>
        <taxon>Neoptera</taxon>
        <taxon>Endopterygota</taxon>
        <taxon>Lepidoptera</taxon>
        <taxon>Glossata</taxon>
        <taxon>Ditrysia</taxon>
        <taxon>Tineoidea</taxon>
        <taxon>Psychidae</taxon>
        <taxon>Oiketicinae</taxon>
        <taxon>Eumeta</taxon>
    </lineage>
</organism>
<name>A0A4C1UQ60_EUMVA</name>
<comment type="caution">
    <text evidence="2">The sequence shown here is derived from an EMBL/GenBank/DDBJ whole genome shotgun (WGS) entry which is preliminary data.</text>
</comment>
<feature type="region of interest" description="Disordered" evidence="1">
    <location>
        <begin position="99"/>
        <end position="131"/>
    </location>
</feature>
<dbReference type="EMBL" id="BGZK01000208">
    <property type="protein sequence ID" value="GBP28578.1"/>
    <property type="molecule type" value="Genomic_DNA"/>
</dbReference>
<evidence type="ECO:0000313" key="2">
    <source>
        <dbReference type="EMBL" id="GBP28578.1"/>
    </source>
</evidence>
<accession>A0A4C1UQ60</accession>
<protein>
    <submittedName>
        <fullName evidence="2">Uncharacterized protein</fullName>
    </submittedName>
</protein>
<dbReference type="Proteomes" id="UP000299102">
    <property type="component" value="Unassembled WGS sequence"/>
</dbReference>
<sequence>MTYSENIGKDPSQVTLYFAEKAISGAREPEEGITHIRDEKGCKRRFDGQSNKPQFGDRNSNERERATGRRVYRRCYHGYSNNYTRSHCAAGALRVSARRRRTSRVHSRRGEDAGARAVAAARGGPRRRSVRRSAAITRRTRAHAGAGERAARAPAKADSFYESFLPKPKAANAELRLLFVVGFG</sequence>
<reference evidence="2 3" key="1">
    <citation type="journal article" date="2019" name="Commun. Biol.">
        <title>The bagworm genome reveals a unique fibroin gene that provides high tensile strength.</title>
        <authorList>
            <person name="Kono N."/>
            <person name="Nakamura H."/>
            <person name="Ohtoshi R."/>
            <person name="Tomita M."/>
            <person name="Numata K."/>
            <person name="Arakawa K."/>
        </authorList>
    </citation>
    <scope>NUCLEOTIDE SEQUENCE [LARGE SCALE GENOMIC DNA]</scope>
</reference>
<gene>
    <name evidence="2" type="ORF">EVAR_23043_1</name>
</gene>
<evidence type="ECO:0000256" key="1">
    <source>
        <dbReference type="SAM" id="MobiDB-lite"/>
    </source>
</evidence>
<dbReference type="AlphaFoldDB" id="A0A4C1UQ60"/>